<evidence type="ECO:0000256" key="1">
    <source>
        <dbReference type="ARBA" id="ARBA00004429"/>
    </source>
</evidence>
<keyword evidence="8 9" id="KW-0472">Membrane</keyword>
<keyword evidence="4 9" id="KW-1003">Cell membrane</keyword>
<evidence type="ECO:0000313" key="11">
    <source>
        <dbReference type="EMBL" id="OPJ65053.1"/>
    </source>
</evidence>
<keyword evidence="12" id="KW-1185">Reference proteome</keyword>
<evidence type="ECO:0000256" key="6">
    <source>
        <dbReference type="ARBA" id="ARBA00022692"/>
    </source>
</evidence>
<evidence type="ECO:0000256" key="2">
    <source>
        <dbReference type="ARBA" id="ARBA00007783"/>
    </source>
</evidence>
<accession>A0A1V4IYT2</accession>
<reference evidence="11 12" key="1">
    <citation type="submission" date="2017-03" db="EMBL/GenBank/DDBJ databases">
        <title>Genome sequence of Clostridium oryzae DSM 28571.</title>
        <authorList>
            <person name="Poehlein A."/>
            <person name="Daniel R."/>
        </authorList>
    </citation>
    <scope>NUCLEOTIDE SEQUENCE [LARGE SCALE GENOMIC DNA]</scope>
    <source>
        <strain evidence="11 12">DSM 28571</strain>
    </source>
</reference>
<dbReference type="GO" id="GO:0015920">
    <property type="term" value="P:lipopolysaccharide transport"/>
    <property type="evidence" value="ECO:0007669"/>
    <property type="project" value="TreeGrafter"/>
</dbReference>
<evidence type="ECO:0000256" key="3">
    <source>
        <dbReference type="ARBA" id="ARBA00022448"/>
    </source>
</evidence>
<gene>
    <name evidence="11" type="primary">tagG</name>
    <name evidence="11" type="ORF">CLORY_00530</name>
</gene>
<dbReference type="GO" id="GO:0043190">
    <property type="term" value="C:ATP-binding cassette (ABC) transporter complex"/>
    <property type="evidence" value="ECO:0007669"/>
    <property type="project" value="InterPro"/>
</dbReference>
<evidence type="ECO:0000313" key="12">
    <source>
        <dbReference type="Proteomes" id="UP000190080"/>
    </source>
</evidence>
<dbReference type="Pfam" id="PF01061">
    <property type="entry name" value="ABC2_membrane"/>
    <property type="match status" value="1"/>
</dbReference>
<dbReference type="PRINTS" id="PR00164">
    <property type="entry name" value="ABC2TRNSPORT"/>
</dbReference>
<dbReference type="AlphaFoldDB" id="A0A1V4IYT2"/>
<feature type="transmembrane region" description="Helical" evidence="9">
    <location>
        <begin position="30"/>
        <end position="52"/>
    </location>
</feature>
<comment type="subcellular location">
    <subcellularLocation>
        <location evidence="1">Cell inner membrane</location>
        <topology evidence="1">Multi-pass membrane protein</topology>
    </subcellularLocation>
    <subcellularLocation>
        <location evidence="9">Cell membrane</location>
        <topology evidence="9">Multi-pass membrane protein</topology>
    </subcellularLocation>
</comment>
<evidence type="ECO:0000256" key="9">
    <source>
        <dbReference type="RuleBase" id="RU361157"/>
    </source>
</evidence>
<feature type="transmembrane region" description="Helical" evidence="9">
    <location>
        <begin position="107"/>
        <end position="132"/>
    </location>
</feature>
<keyword evidence="5" id="KW-0997">Cell inner membrane</keyword>
<protein>
    <recommendedName>
        <fullName evidence="9">Transport permease protein</fullName>
    </recommendedName>
</protein>
<evidence type="ECO:0000256" key="5">
    <source>
        <dbReference type="ARBA" id="ARBA00022519"/>
    </source>
</evidence>
<proteinExistence type="inferred from homology"/>
<sequence length="262" mass="30843">MEANIKNFLKYRNLLWEMVKRDIKKKYKNSFLGILWSVINPLLMMLVLTYVFTAVFHKNKITHFAVYILSARLLYTFFADATKFAMKSIVQNRSLIKKVYIPKYIFPLSKICSTFIIFLISFIPLIGVMLYYRVEINADTFKGLIALVFLFFISTGIGLILSTVNVFFRDMEHLYSVLLTMIMYMSAIFYPVKNVEKLLRVLKLNPIFDCIWIFRYYILQDPSAVSVPDSHVFLRCIIYSVVYVGLGVYLFKKNQDKFIFNI</sequence>
<dbReference type="PANTHER" id="PTHR30413">
    <property type="entry name" value="INNER MEMBRANE TRANSPORT PERMEASE"/>
    <property type="match status" value="1"/>
</dbReference>
<keyword evidence="3 9" id="KW-0813">Transport</keyword>
<dbReference type="PROSITE" id="PS51012">
    <property type="entry name" value="ABC_TM2"/>
    <property type="match status" value="1"/>
</dbReference>
<evidence type="ECO:0000259" key="10">
    <source>
        <dbReference type="PROSITE" id="PS51012"/>
    </source>
</evidence>
<evidence type="ECO:0000256" key="7">
    <source>
        <dbReference type="ARBA" id="ARBA00022989"/>
    </source>
</evidence>
<name>A0A1V4IYT2_9CLOT</name>
<keyword evidence="6 9" id="KW-0812">Transmembrane</keyword>
<feature type="transmembrane region" description="Helical" evidence="9">
    <location>
        <begin position="144"/>
        <end position="167"/>
    </location>
</feature>
<dbReference type="Proteomes" id="UP000190080">
    <property type="component" value="Unassembled WGS sequence"/>
</dbReference>
<evidence type="ECO:0000256" key="4">
    <source>
        <dbReference type="ARBA" id="ARBA00022475"/>
    </source>
</evidence>
<feature type="transmembrane region" description="Helical" evidence="9">
    <location>
        <begin position="64"/>
        <end position="86"/>
    </location>
</feature>
<dbReference type="InterPro" id="IPR000412">
    <property type="entry name" value="ABC_2_transport"/>
</dbReference>
<feature type="transmembrane region" description="Helical" evidence="9">
    <location>
        <begin position="232"/>
        <end position="251"/>
    </location>
</feature>
<dbReference type="EMBL" id="MZGV01000001">
    <property type="protein sequence ID" value="OPJ65053.1"/>
    <property type="molecule type" value="Genomic_DNA"/>
</dbReference>
<organism evidence="11 12">
    <name type="scientific">Clostridium oryzae</name>
    <dbReference type="NCBI Taxonomy" id="1450648"/>
    <lineage>
        <taxon>Bacteria</taxon>
        <taxon>Bacillati</taxon>
        <taxon>Bacillota</taxon>
        <taxon>Clostridia</taxon>
        <taxon>Eubacteriales</taxon>
        <taxon>Clostridiaceae</taxon>
        <taxon>Clostridium</taxon>
    </lineage>
</organism>
<dbReference type="GO" id="GO:0140359">
    <property type="term" value="F:ABC-type transporter activity"/>
    <property type="evidence" value="ECO:0007669"/>
    <property type="project" value="InterPro"/>
</dbReference>
<dbReference type="RefSeq" id="WP_242954270.1">
    <property type="nucleotide sequence ID" value="NZ_MZGV01000001.1"/>
</dbReference>
<feature type="domain" description="ABC transmembrane type-2" evidence="10">
    <location>
        <begin position="32"/>
        <end position="254"/>
    </location>
</feature>
<dbReference type="STRING" id="1450648.CLORY_00530"/>
<keyword evidence="7 9" id="KW-1133">Transmembrane helix</keyword>
<dbReference type="PANTHER" id="PTHR30413:SF8">
    <property type="entry name" value="TRANSPORT PERMEASE PROTEIN"/>
    <property type="match status" value="1"/>
</dbReference>
<dbReference type="InterPro" id="IPR047817">
    <property type="entry name" value="ABC2_TM_bact-type"/>
</dbReference>
<dbReference type="InterPro" id="IPR013525">
    <property type="entry name" value="ABC2_TM"/>
</dbReference>
<comment type="caution">
    <text evidence="11">The sequence shown here is derived from an EMBL/GenBank/DDBJ whole genome shotgun (WGS) entry which is preliminary data.</text>
</comment>
<dbReference type="PIRSF" id="PIRSF006648">
    <property type="entry name" value="DrrB"/>
    <property type="match status" value="1"/>
</dbReference>
<feature type="transmembrane region" description="Helical" evidence="9">
    <location>
        <begin position="174"/>
        <end position="192"/>
    </location>
</feature>
<evidence type="ECO:0000256" key="8">
    <source>
        <dbReference type="ARBA" id="ARBA00023136"/>
    </source>
</evidence>
<comment type="similarity">
    <text evidence="2 9">Belongs to the ABC-2 integral membrane protein family.</text>
</comment>